<dbReference type="Pfam" id="PF07676">
    <property type="entry name" value="PD40"/>
    <property type="match status" value="5"/>
</dbReference>
<dbReference type="PANTHER" id="PTHR36842">
    <property type="entry name" value="PROTEIN TOLB HOMOLOG"/>
    <property type="match status" value="1"/>
</dbReference>
<comment type="similarity">
    <text evidence="1">Belongs to the TolB family.</text>
</comment>
<name>A0A4Y8PE88_9BACT</name>
<sequence>MIAVLFFVSCLLFLPSICLYGQVEVTGGKVRVFLGHFQGKDAESCRKIISKDLLQTLLIDVSSEESERYVINARLTDKVLEGSLLDKVKKTELIHKSFSGGDLRQSSHLFSDAILETLTGIKGFSSCKIAFISSETGFKELYIMDMDGAGLARLTADKTISAHPRWSHDRSMIAYTSYKSGYPDVYIIKLAKHSRIRFSFFPGVNSGACFSPDDKSLALTLSKDGNPEIYIMDLEGGTPRQLTQNRATNTSPCWSPDGKQIVYTSDERGSIQLFVIPAEGGHPKRLITGNTYSSEPDWSADGQKIAFSARIGGQFQVGVYNLSTNQASILTTQGGEDPSWTPNSRHLVYASEGSLYLMDTVSRQTTKLNCELKNCSQPSVSP</sequence>
<comment type="caution">
    <text evidence="2">The sequence shown here is derived from an EMBL/GenBank/DDBJ whole genome shotgun (WGS) entry which is preliminary data.</text>
</comment>
<reference evidence="2 3" key="1">
    <citation type="submission" date="2016-05" db="EMBL/GenBank/DDBJ databases">
        <title>Diversity and Homogeneity among Thermoacidophilic Verrucomicrobia Methanotrophs Linked with Geographical Origin.</title>
        <authorList>
            <person name="Erikstad H.-A."/>
            <person name="Smestad N.B."/>
            <person name="Ceballos R.M."/>
            <person name="Birkeland N.-K."/>
        </authorList>
    </citation>
    <scope>NUCLEOTIDE SEQUENCE [LARGE SCALE GENOMIC DNA]</scope>
    <source>
        <strain evidence="2 3">Phi</strain>
    </source>
</reference>
<dbReference type="Proteomes" id="UP000297713">
    <property type="component" value="Unassembled WGS sequence"/>
</dbReference>
<dbReference type="SUPFAM" id="SSF52964">
    <property type="entry name" value="TolB, N-terminal domain"/>
    <property type="match status" value="1"/>
</dbReference>
<evidence type="ECO:0000256" key="1">
    <source>
        <dbReference type="ARBA" id="ARBA00009820"/>
    </source>
</evidence>
<accession>A0A4Y8PE88</accession>
<dbReference type="RefSeq" id="WP_134439738.1">
    <property type="nucleotide sequence ID" value="NZ_LXQC01000124.1"/>
</dbReference>
<dbReference type="AlphaFoldDB" id="A0A4Y8PE88"/>
<evidence type="ECO:0000313" key="2">
    <source>
        <dbReference type="EMBL" id="TFE69641.1"/>
    </source>
</evidence>
<proteinExistence type="inferred from homology"/>
<keyword evidence="3" id="KW-1185">Reference proteome</keyword>
<dbReference type="InterPro" id="IPR011659">
    <property type="entry name" value="WD40"/>
</dbReference>
<evidence type="ECO:0000313" key="3">
    <source>
        <dbReference type="Proteomes" id="UP000297713"/>
    </source>
</evidence>
<protein>
    <submittedName>
        <fullName evidence="2">Biopolymer transporter Tol</fullName>
    </submittedName>
</protein>
<dbReference type="InterPro" id="IPR011042">
    <property type="entry name" value="6-blade_b-propeller_TolB-like"/>
</dbReference>
<organism evidence="2 3">
    <name type="scientific">Methylacidiphilum caldifontis</name>
    <dbReference type="NCBI Taxonomy" id="2795386"/>
    <lineage>
        <taxon>Bacteria</taxon>
        <taxon>Pseudomonadati</taxon>
        <taxon>Verrucomicrobiota</taxon>
        <taxon>Methylacidiphilae</taxon>
        <taxon>Methylacidiphilales</taxon>
        <taxon>Methylacidiphilaceae</taxon>
        <taxon>Methylacidiphilum (ex Ratnadevi et al. 2023)</taxon>
    </lineage>
</organism>
<dbReference type="SUPFAM" id="SSF69304">
    <property type="entry name" value="Tricorn protease N-terminal domain"/>
    <property type="match status" value="1"/>
</dbReference>
<dbReference type="PANTHER" id="PTHR36842:SF1">
    <property type="entry name" value="PROTEIN TOLB"/>
    <property type="match status" value="1"/>
</dbReference>
<dbReference type="Gene3D" id="2.120.10.30">
    <property type="entry name" value="TolB, C-terminal domain"/>
    <property type="match status" value="1"/>
</dbReference>
<dbReference type="OrthoDB" id="9774911at2"/>
<dbReference type="Gene3D" id="3.40.50.10070">
    <property type="entry name" value="TolB, N-terminal domain"/>
    <property type="match status" value="1"/>
</dbReference>
<dbReference type="EMBL" id="LXQC01000124">
    <property type="protein sequence ID" value="TFE69641.1"/>
    <property type="molecule type" value="Genomic_DNA"/>
</dbReference>
<gene>
    <name evidence="2" type="ORF">A7Q10_06800</name>
</gene>